<dbReference type="AlphaFoldDB" id="A0A382BPM3"/>
<proteinExistence type="predicted"/>
<dbReference type="InterPro" id="IPR028081">
    <property type="entry name" value="Leu-bd"/>
</dbReference>
<protein>
    <recommendedName>
        <fullName evidence="2">Leucine-binding protein domain-containing protein</fullName>
    </recommendedName>
</protein>
<evidence type="ECO:0000259" key="2">
    <source>
        <dbReference type="Pfam" id="PF13458"/>
    </source>
</evidence>
<organism evidence="3">
    <name type="scientific">marine metagenome</name>
    <dbReference type="NCBI Taxonomy" id="408172"/>
    <lineage>
        <taxon>unclassified sequences</taxon>
        <taxon>metagenomes</taxon>
        <taxon>ecological metagenomes</taxon>
    </lineage>
</organism>
<reference evidence="3" key="1">
    <citation type="submission" date="2018-05" db="EMBL/GenBank/DDBJ databases">
        <authorList>
            <person name="Lanie J.A."/>
            <person name="Ng W.-L."/>
            <person name="Kazmierczak K.M."/>
            <person name="Andrzejewski T.M."/>
            <person name="Davidsen T.M."/>
            <person name="Wayne K.J."/>
            <person name="Tettelin H."/>
            <person name="Glass J.I."/>
            <person name="Rusch D."/>
            <person name="Podicherti R."/>
            <person name="Tsui H.-C.T."/>
            <person name="Winkler M.E."/>
        </authorList>
    </citation>
    <scope>NUCLEOTIDE SEQUENCE</scope>
</reference>
<dbReference type="SUPFAM" id="SSF53822">
    <property type="entry name" value="Periplasmic binding protein-like I"/>
    <property type="match status" value="1"/>
</dbReference>
<dbReference type="Gene3D" id="3.40.50.2300">
    <property type="match status" value="2"/>
</dbReference>
<name>A0A382BPM3_9ZZZZ</name>
<sequence length="434" mass="48800">MRLLKVLLSGLISGAVLFPLTSVSVAQENSLYVPLFTYRTGPFGPSGAKTANGLLAYFETIMKRDGGVEGRPIVWEECEFGYKTDRGVECYERLKGKGSLVSNPFSTGLTYKLVPKAPVDKIPVLSMGYGMSGAADGRWFPWIFNFPTSYWSQASAFIKYVGAEMGGLENLKDKKLGLIFLESGYGREPIRLFEALGEKFGYKFKTWAVPAAQMQDQRSQWRKIMRWEPDYMFMWGWGNMNATAISRAAEFGFPMEQFIGVWWSGDEIDTAPSAMKAKGSRAATFHAPGAFSKLHKDILKYAYGGDMELAREHDYGDVLWSRGVFNAMLIAEGIRNAILEFGGEITGEEMRWGLEHINLTDERLKELGATGFGKAFKVTCADHEGNGPVLFQEWDGKKWVIVSDWIEPMRDVVRPMLEAAAIKEAEKWDYKIRE</sequence>
<evidence type="ECO:0000313" key="3">
    <source>
        <dbReference type="EMBL" id="SVB15117.1"/>
    </source>
</evidence>
<feature type="domain" description="Leucine-binding protein" evidence="2">
    <location>
        <begin position="32"/>
        <end position="396"/>
    </location>
</feature>
<evidence type="ECO:0000256" key="1">
    <source>
        <dbReference type="ARBA" id="ARBA00022729"/>
    </source>
</evidence>
<dbReference type="PANTHER" id="PTHR47235">
    <property type="entry name" value="BLR6548 PROTEIN"/>
    <property type="match status" value="1"/>
</dbReference>
<feature type="non-terminal residue" evidence="3">
    <location>
        <position position="434"/>
    </location>
</feature>
<gene>
    <name evidence="3" type="ORF">METZ01_LOCUS167971</name>
</gene>
<dbReference type="InterPro" id="IPR028082">
    <property type="entry name" value="Peripla_BP_I"/>
</dbReference>
<accession>A0A382BPM3</accession>
<dbReference type="PANTHER" id="PTHR47235:SF1">
    <property type="entry name" value="BLR6548 PROTEIN"/>
    <property type="match status" value="1"/>
</dbReference>
<dbReference type="CDD" id="cd06334">
    <property type="entry name" value="PBP1_ABC_ligand_binding-like"/>
    <property type="match status" value="1"/>
</dbReference>
<dbReference type="Pfam" id="PF13458">
    <property type="entry name" value="Peripla_BP_6"/>
    <property type="match status" value="1"/>
</dbReference>
<keyword evidence="1" id="KW-0732">Signal</keyword>
<dbReference type="EMBL" id="UINC01030545">
    <property type="protein sequence ID" value="SVB15117.1"/>
    <property type="molecule type" value="Genomic_DNA"/>
</dbReference>